<dbReference type="Gene3D" id="3.40.190.10">
    <property type="entry name" value="Periplasmic binding protein-like II"/>
    <property type="match status" value="2"/>
</dbReference>
<dbReference type="Pfam" id="PF13416">
    <property type="entry name" value="SBP_bac_8"/>
    <property type="match status" value="1"/>
</dbReference>
<dbReference type="GO" id="GO:1901982">
    <property type="term" value="F:maltose binding"/>
    <property type="evidence" value="ECO:0007669"/>
    <property type="project" value="TreeGrafter"/>
</dbReference>
<evidence type="ECO:0000313" key="7">
    <source>
        <dbReference type="EMBL" id="MPQ44522.1"/>
    </source>
</evidence>
<dbReference type="GO" id="GO:0015768">
    <property type="term" value="P:maltose transport"/>
    <property type="evidence" value="ECO:0007669"/>
    <property type="project" value="TreeGrafter"/>
</dbReference>
<evidence type="ECO:0000313" key="8">
    <source>
        <dbReference type="Proteomes" id="UP000430345"/>
    </source>
</evidence>
<dbReference type="RefSeq" id="WP_152891065.1">
    <property type="nucleotide sequence ID" value="NZ_WHJC01000235.1"/>
</dbReference>
<evidence type="ECO:0000256" key="1">
    <source>
        <dbReference type="ARBA" id="ARBA00008520"/>
    </source>
</evidence>
<evidence type="ECO:0000256" key="3">
    <source>
        <dbReference type="ARBA" id="ARBA00022597"/>
    </source>
</evidence>
<keyword evidence="6" id="KW-1003">Cell membrane</keyword>
<organism evidence="7 8">
    <name type="scientific">Clostridium tarantellae</name>
    <dbReference type="NCBI Taxonomy" id="39493"/>
    <lineage>
        <taxon>Bacteria</taxon>
        <taxon>Bacillati</taxon>
        <taxon>Bacillota</taxon>
        <taxon>Clostridia</taxon>
        <taxon>Eubacteriales</taxon>
        <taxon>Clostridiaceae</taxon>
        <taxon>Clostridium</taxon>
    </lineage>
</organism>
<comment type="similarity">
    <text evidence="1 6">Belongs to the bacterial solute-binding protein 1 family.</text>
</comment>
<comment type="caution">
    <text evidence="7">The sequence shown here is derived from an EMBL/GenBank/DDBJ whole genome shotgun (WGS) entry which is preliminary data.</text>
</comment>
<evidence type="ECO:0000256" key="2">
    <source>
        <dbReference type="ARBA" id="ARBA00022448"/>
    </source>
</evidence>
<dbReference type="SUPFAM" id="SSF53850">
    <property type="entry name" value="Periplasmic binding protein-like II"/>
    <property type="match status" value="1"/>
</dbReference>
<dbReference type="PANTHER" id="PTHR30061">
    <property type="entry name" value="MALTOSE-BINDING PERIPLASMIC PROTEIN"/>
    <property type="match status" value="1"/>
</dbReference>
<keyword evidence="4 6" id="KW-0732">Signal</keyword>
<dbReference type="InterPro" id="IPR006060">
    <property type="entry name" value="Maltose/Cyclodextrin-bd"/>
</dbReference>
<dbReference type="OrthoDB" id="9766758at2"/>
<keyword evidence="6" id="KW-0472">Membrane</keyword>
<dbReference type="GO" id="GO:0042956">
    <property type="term" value="P:maltodextrin transmembrane transport"/>
    <property type="evidence" value="ECO:0007669"/>
    <property type="project" value="TreeGrafter"/>
</dbReference>
<dbReference type="GO" id="GO:0015144">
    <property type="term" value="F:carbohydrate transmembrane transporter activity"/>
    <property type="evidence" value="ECO:0007669"/>
    <property type="project" value="InterPro"/>
</dbReference>
<dbReference type="PRINTS" id="PR00181">
    <property type="entry name" value="MALTOSEBP"/>
</dbReference>
<evidence type="ECO:0000256" key="6">
    <source>
        <dbReference type="RuleBase" id="RU365005"/>
    </source>
</evidence>
<dbReference type="CDD" id="cd13586">
    <property type="entry name" value="PBP2_Maltose_binding_like"/>
    <property type="match status" value="1"/>
</dbReference>
<protein>
    <recommendedName>
        <fullName evidence="5 6">Maltodextrin-binding protein</fullName>
    </recommendedName>
</protein>
<dbReference type="Proteomes" id="UP000430345">
    <property type="component" value="Unassembled WGS sequence"/>
</dbReference>
<name>A0A6I1MQJ7_9CLOT</name>
<sequence length="406" mass="44852">MAKKRKIMASIMATMLFTVCLVGCGEKSPSGNNGTDDKKQLTVWSHLTQPEVDEINKVAQIWAEKNNIKVKVVKDDSEMQQYIQAANSSKGPDVYFGLAHDNLGTGQKAGILEEVPEGFIDESKYASKQLIDAVTLQGKKYAVPIAQETVAMFYNKDLVNEMPKTMEELIKIAKDKGFKYDVNDFYKSYGFIAANGGYVYKNNNGTLDSTDIGLNNEGAVKGYEFIESLVKDKLIAPDINNDLAKGEFIAGKAAFYISGPWDVSAAQEARLNFDVSPMPTLNENKIPTFMGVQAAFVSAKSENKELAWDLLKYLVENTGDVLVEKGNRIPVLNQILSSEKFKENKYMAAFSEQAKYAHPMPNIPEVQAMWTPGAENIKLLLAGQLSPKEAADKTVEQIKEGIAQQK</sequence>
<gene>
    <name evidence="7" type="ORF">GBZ86_12265</name>
</gene>
<keyword evidence="3 6" id="KW-0762">Sugar transport</keyword>
<proteinExistence type="inferred from homology"/>
<feature type="chain" id="PRO_5039759422" description="Maltodextrin-binding protein" evidence="6">
    <location>
        <begin position="25"/>
        <end position="406"/>
    </location>
</feature>
<dbReference type="InterPro" id="IPR006061">
    <property type="entry name" value="SBP_1_CS"/>
</dbReference>
<accession>A0A6I1MQJ7</accession>
<dbReference type="AlphaFoldDB" id="A0A6I1MQJ7"/>
<keyword evidence="6" id="KW-0449">Lipoprotein</keyword>
<keyword evidence="8" id="KW-1185">Reference proteome</keyword>
<feature type="signal peptide" evidence="6">
    <location>
        <begin position="1"/>
        <end position="24"/>
    </location>
</feature>
<reference evidence="7 8" key="1">
    <citation type="submission" date="2019-10" db="EMBL/GenBank/DDBJ databases">
        <title>The Genome Sequence of Clostridium tarantellae Isolated from Fish Brain.</title>
        <authorList>
            <person name="Bano L."/>
            <person name="Kiel M."/>
            <person name="Sales G."/>
            <person name="Doxey A.C."/>
            <person name="Mansfield M.J."/>
            <person name="Schiavone M."/>
            <person name="Rossetto O."/>
            <person name="Pirazzini M."/>
            <person name="Dobrindt U."/>
            <person name="Montecucco C."/>
        </authorList>
    </citation>
    <scope>NUCLEOTIDE SEQUENCE [LARGE SCALE GENOMIC DNA]</scope>
    <source>
        <strain evidence="7 8">DSM 3997</strain>
    </source>
</reference>
<keyword evidence="2 6" id="KW-0813">Transport</keyword>
<dbReference type="InterPro" id="IPR006059">
    <property type="entry name" value="SBP"/>
</dbReference>
<comment type="subcellular location">
    <subcellularLocation>
        <location evidence="6">Cell membrane</location>
        <topology evidence="6">Lipid-anchor</topology>
    </subcellularLocation>
</comment>
<dbReference type="PROSITE" id="PS01037">
    <property type="entry name" value="SBP_BACTERIAL_1"/>
    <property type="match status" value="1"/>
</dbReference>
<evidence type="ECO:0000256" key="5">
    <source>
        <dbReference type="ARBA" id="ARBA00030303"/>
    </source>
</evidence>
<dbReference type="GO" id="GO:0055052">
    <property type="term" value="C:ATP-binding cassette (ABC) transporter complex, substrate-binding subunit-containing"/>
    <property type="evidence" value="ECO:0007669"/>
    <property type="project" value="TreeGrafter"/>
</dbReference>
<dbReference type="PANTHER" id="PTHR30061:SF50">
    <property type="entry name" value="MALTOSE_MALTODEXTRIN-BINDING PERIPLASMIC PROTEIN"/>
    <property type="match status" value="1"/>
</dbReference>
<dbReference type="EMBL" id="WHJC01000235">
    <property type="protein sequence ID" value="MPQ44522.1"/>
    <property type="molecule type" value="Genomic_DNA"/>
</dbReference>
<evidence type="ECO:0000256" key="4">
    <source>
        <dbReference type="ARBA" id="ARBA00022729"/>
    </source>
</evidence>